<proteinExistence type="predicted"/>
<gene>
    <name evidence="2" type="ORF">SKAU_G00065870</name>
</gene>
<evidence type="ECO:0000313" key="2">
    <source>
        <dbReference type="EMBL" id="KAJ8376007.1"/>
    </source>
</evidence>
<dbReference type="EMBL" id="JAINUF010000002">
    <property type="protein sequence ID" value="KAJ8376007.1"/>
    <property type="molecule type" value="Genomic_DNA"/>
</dbReference>
<organism evidence="2 3">
    <name type="scientific">Synaphobranchus kaupii</name>
    <name type="common">Kaup's arrowtooth eel</name>
    <dbReference type="NCBI Taxonomy" id="118154"/>
    <lineage>
        <taxon>Eukaryota</taxon>
        <taxon>Metazoa</taxon>
        <taxon>Chordata</taxon>
        <taxon>Craniata</taxon>
        <taxon>Vertebrata</taxon>
        <taxon>Euteleostomi</taxon>
        <taxon>Actinopterygii</taxon>
        <taxon>Neopterygii</taxon>
        <taxon>Teleostei</taxon>
        <taxon>Anguilliformes</taxon>
        <taxon>Synaphobranchidae</taxon>
        <taxon>Synaphobranchus</taxon>
    </lineage>
</organism>
<keyword evidence="3" id="KW-1185">Reference proteome</keyword>
<sequence>MRNTRLTASRRFLSAADTGLGLQKNLFSRTLTAVSGQEAEITDSLTHSNLPRRDEHTAGCLLNPPPERESRFTGRGRLSKCTRSLPASSVPEQSAALAACFPAQAQQKHSHPDRA</sequence>
<comment type="caution">
    <text evidence="2">The sequence shown here is derived from an EMBL/GenBank/DDBJ whole genome shotgun (WGS) entry which is preliminary data.</text>
</comment>
<protein>
    <submittedName>
        <fullName evidence="2">Uncharacterized protein</fullName>
    </submittedName>
</protein>
<dbReference type="AlphaFoldDB" id="A0A9Q1JB86"/>
<accession>A0A9Q1JB86</accession>
<evidence type="ECO:0000313" key="3">
    <source>
        <dbReference type="Proteomes" id="UP001152622"/>
    </source>
</evidence>
<feature type="region of interest" description="Disordered" evidence="1">
    <location>
        <begin position="45"/>
        <end position="76"/>
    </location>
</feature>
<dbReference type="Proteomes" id="UP001152622">
    <property type="component" value="Chromosome 2"/>
</dbReference>
<name>A0A9Q1JB86_SYNKA</name>
<evidence type="ECO:0000256" key="1">
    <source>
        <dbReference type="SAM" id="MobiDB-lite"/>
    </source>
</evidence>
<reference evidence="2" key="1">
    <citation type="journal article" date="2023" name="Science">
        <title>Genome structures resolve the early diversification of teleost fishes.</title>
        <authorList>
            <person name="Parey E."/>
            <person name="Louis A."/>
            <person name="Montfort J."/>
            <person name="Bouchez O."/>
            <person name="Roques C."/>
            <person name="Iampietro C."/>
            <person name="Lluch J."/>
            <person name="Castinel A."/>
            <person name="Donnadieu C."/>
            <person name="Desvignes T."/>
            <person name="Floi Bucao C."/>
            <person name="Jouanno E."/>
            <person name="Wen M."/>
            <person name="Mejri S."/>
            <person name="Dirks R."/>
            <person name="Jansen H."/>
            <person name="Henkel C."/>
            <person name="Chen W.J."/>
            <person name="Zahm M."/>
            <person name="Cabau C."/>
            <person name="Klopp C."/>
            <person name="Thompson A.W."/>
            <person name="Robinson-Rechavi M."/>
            <person name="Braasch I."/>
            <person name="Lecointre G."/>
            <person name="Bobe J."/>
            <person name="Postlethwait J.H."/>
            <person name="Berthelot C."/>
            <person name="Roest Crollius H."/>
            <person name="Guiguen Y."/>
        </authorList>
    </citation>
    <scope>NUCLEOTIDE SEQUENCE</scope>
    <source>
        <strain evidence="2">WJC10195</strain>
    </source>
</reference>